<dbReference type="PANTHER" id="PTHR47843">
    <property type="entry name" value="BTB DOMAIN-CONTAINING PROTEIN-RELATED"/>
    <property type="match status" value="1"/>
</dbReference>
<dbReference type="Gene3D" id="3.30.710.10">
    <property type="entry name" value="Potassium Channel Kv1.1, Chain A"/>
    <property type="match status" value="1"/>
</dbReference>
<name>A0AAV9JX20_9PEZI</name>
<evidence type="ECO:0000313" key="2">
    <source>
        <dbReference type="EMBL" id="KAK4550261.1"/>
    </source>
</evidence>
<dbReference type="Pfam" id="PF00651">
    <property type="entry name" value="BTB"/>
    <property type="match status" value="1"/>
</dbReference>
<dbReference type="Proteomes" id="UP001324427">
    <property type="component" value="Unassembled WGS sequence"/>
</dbReference>
<evidence type="ECO:0000259" key="1">
    <source>
        <dbReference type="PROSITE" id="PS50097"/>
    </source>
</evidence>
<dbReference type="InterPro" id="IPR000210">
    <property type="entry name" value="BTB/POZ_dom"/>
</dbReference>
<dbReference type="SUPFAM" id="SSF54695">
    <property type="entry name" value="POZ domain"/>
    <property type="match status" value="1"/>
</dbReference>
<keyword evidence="3" id="KW-1185">Reference proteome</keyword>
<evidence type="ECO:0000313" key="3">
    <source>
        <dbReference type="Proteomes" id="UP001324427"/>
    </source>
</evidence>
<dbReference type="CDD" id="cd18186">
    <property type="entry name" value="BTB_POZ_ZBTB_KLHL-like"/>
    <property type="match status" value="1"/>
</dbReference>
<accession>A0AAV9JX20</accession>
<dbReference type="InterPro" id="IPR011333">
    <property type="entry name" value="SKP1/BTB/POZ_sf"/>
</dbReference>
<proteinExistence type="predicted"/>
<feature type="domain" description="BTB" evidence="1">
    <location>
        <begin position="1"/>
        <end position="65"/>
    </location>
</feature>
<dbReference type="PROSITE" id="PS50097">
    <property type="entry name" value="BTB"/>
    <property type="match status" value="1"/>
</dbReference>
<reference evidence="2 3" key="1">
    <citation type="submission" date="2021-11" db="EMBL/GenBank/DDBJ databases">
        <title>Black yeast isolated from Biological Soil Crust.</title>
        <authorList>
            <person name="Kurbessoian T."/>
        </authorList>
    </citation>
    <scope>NUCLEOTIDE SEQUENCE [LARGE SCALE GENOMIC DNA]</scope>
    <source>
        <strain evidence="2 3">CCFEE 5522</strain>
    </source>
</reference>
<dbReference type="EMBL" id="JAVFHQ010000002">
    <property type="protein sequence ID" value="KAK4550261.1"/>
    <property type="molecule type" value="Genomic_DNA"/>
</dbReference>
<sequence length="239" mass="26681">MVTCTTHEWQVHRLVLTLHSPVLAKACDGAFKETAERKIDMSDDHPAAIETLVHYLYNLDYDAQLSTTCDSLSPMSLHVHVCVVADKYDIEPLKNLAINKFKLAAQAGIDTEDFAKAALQAYGTALATRPICDSIVMLAVERNLPFSAYVAGPGRSAFTTAMRQCADLAVDFAEAQYTHMERQHTMVRKGEKRYKCPSGNCSHSQIMEILQVYHDEAFACYFCEGSFTADQWRKQTDSA</sequence>
<comment type="caution">
    <text evidence="2">The sequence shown here is derived from an EMBL/GenBank/DDBJ whole genome shotgun (WGS) entry which is preliminary data.</text>
</comment>
<dbReference type="PANTHER" id="PTHR47843:SF5">
    <property type="entry name" value="BTB_POZ DOMAIN PROTEIN"/>
    <property type="match status" value="1"/>
</dbReference>
<dbReference type="AlphaFoldDB" id="A0AAV9JX20"/>
<gene>
    <name evidence="2" type="ORF">LTR36_003228</name>
</gene>
<protein>
    <recommendedName>
        <fullName evidence="1">BTB domain-containing protein</fullName>
    </recommendedName>
</protein>
<organism evidence="2 3">
    <name type="scientific">Oleoguttula mirabilis</name>
    <dbReference type="NCBI Taxonomy" id="1507867"/>
    <lineage>
        <taxon>Eukaryota</taxon>
        <taxon>Fungi</taxon>
        <taxon>Dikarya</taxon>
        <taxon>Ascomycota</taxon>
        <taxon>Pezizomycotina</taxon>
        <taxon>Dothideomycetes</taxon>
        <taxon>Dothideomycetidae</taxon>
        <taxon>Mycosphaerellales</taxon>
        <taxon>Teratosphaeriaceae</taxon>
        <taxon>Oleoguttula</taxon>
    </lineage>
</organism>